<dbReference type="EMBL" id="JBBHLL010000386">
    <property type="protein sequence ID" value="KAK7804278.1"/>
    <property type="molecule type" value="Genomic_DNA"/>
</dbReference>
<comment type="caution">
    <text evidence="1">The sequence shown here is derived from an EMBL/GenBank/DDBJ whole genome shotgun (WGS) entry which is preliminary data.</text>
</comment>
<dbReference type="PANTHER" id="PTHR13088:SF2">
    <property type="entry name" value="FAS APOPTOTIC INHIBITORY MOLECULE LIKE"/>
    <property type="match status" value="1"/>
</dbReference>
<organism evidence="1 2">
    <name type="scientific">Myodes glareolus</name>
    <name type="common">Bank vole</name>
    <name type="synonym">Clethrionomys glareolus</name>
    <dbReference type="NCBI Taxonomy" id="447135"/>
    <lineage>
        <taxon>Eukaryota</taxon>
        <taxon>Metazoa</taxon>
        <taxon>Chordata</taxon>
        <taxon>Craniata</taxon>
        <taxon>Vertebrata</taxon>
        <taxon>Euteleostomi</taxon>
        <taxon>Mammalia</taxon>
        <taxon>Eutheria</taxon>
        <taxon>Euarchontoglires</taxon>
        <taxon>Glires</taxon>
        <taxon>Rodentia</taxon>
        <taxon>Myomorpha</taxon>
        <taxon>Muroidea</taxon>
        <taxon>Cricetidae</taxon>
        <taxon>Arvicolinae</taxon>
        <taxon>Myodes</taxon>
    </lineage>
</organism>
<dbReference type="Pfam" id="PF06905">
    <property type="entry name" value="FAIM1"/>
    <property type="match status" value="2"/>
</dbReference>
<reference evidence="1 2" key="1">
    <citation type="journal article" date="2023" name="bioRxiv">
        <title>Conserved and derived expression patterns and positive selection on dental genes reveal complex evolutionary context of ever-growing rodent molars.</title>
        <authorList>
            <person name="Calamari Z.T."/>
            <person name="Song A."/>
            <person name="Cohen E."/>
            <person name="Akter M."/>
            <person name="Roy R.D."/>
            <person name="Hallikas O."/>
            <person name="Christensen M.M."/>
            <person name="Li P."/>
            <person name="Marangoni P."/>
            <person name="Jernvall J."/>
            <person name="Klein O.D."/>
        </authorList>
    </citation>
    <scope>NUCLEOTIDE SEQUENCE [LARGE SCALE GENOMIC DNA]</scope>
    <source>
        <strain evidence="1">V071</strain>
    </source>
</reference>
<dbReference type="Proteomes" id="UP001488838">
    <property type="component" value="Unassembled WGS sequence"/>
</dbReference>
<proteinExistence type="predicted"/>
<sequence length="303" mass="33981">PGKRSDVVAIWDVILSDGNHKIEFEHGTTSGKRVVYVDGKEEIRKDWMFSLVGKETFCIGPRKIKATICILPVKSYVLKYILEIEGKSFKKYVENRSKTTNTWGEFVDDGTETHFSVGNHDCYIKAVSSGKRREGIIHTLIVDNREIPEVSHVDTLPPFCDLHHDSTLCELGWLALPSLWRLAKSEGFHPKSLVKPRAVMLEELPLLLSGLETLGPNPRAQETLTWAVTFRLLFSFQMSVTLKAQRGMTWPIVTPANCPVLLTTEGPWDLIISLADTGYAVSAVSPATILFGNTSKVDMRLIW</sequence>
<gene>
    <name evidence="1" type="ORF">U0070_006669</name>
</gene>
<accession>A0AAW0HQB0</accession>
<evidence type="ECO:0000313" key="1">
    <source>
        <dbReference type="EMBL" id="KAK7804278.1"/>
    </source>
</evidence>
<dbReference type="PANTHER" id="PTHR13088">
    <property type="entry name" value="FAS APOPTOTIC INHIBITORY MOLECULE FAIM"/>
    <property type="match status" value="1"/>
</dbReference>
<dbReference type="InterPro" id="IPR038513">
    <property type="entry name" value="FAIM1_dom_sf"/>
</dbReference>
<feature type="non-terminal residue" evidence="1">
    <location>
        <position position="1"/>
    </location>
</feature>
<protein>
    <recommendedName>
        <fullName evidence="3">Fas apoptotic inhibitory molecule</fullName>
    </recommendedName>
</protein>
<dbReference type="FunFam" id="2.40.128.180:FF:000001">
    <property type="entry name" value="Fas apoptotic inhibitory molecule 1"/>
    <property type="match status" value="1"/>
</dbReference>
<evidence type="ECO:0000313" key="2">
    <source>
        <dbReference type="Proteomes" id="UP001488838"/>
    </source>
</evidence>
<keyword evidence="2" id="KW-1185">Reference proteome</keyword>
<dbReference type="AlphaFoldDB" id="A0AAW0HQB0"/>
<dbReference type="Gene3D" id="2.40.128.180">
    <property type="match status" value="2"/>
</dbReference>
<name>A0AAW0HQB0_MYOGA</name>
<evidence type="ECO:0008006" key="3">
    <source>
        <dbReference type="Google" id="ProtNLM"/>
    </source>
</evidence>
<dbReference type="InterPro" id="IPR010695">
    <property type="entry name" value="FAIM1"/>
</dbReference>
<dbReference type="GO" id="GO:1902042">
    <property type="term" value="P:negative regulation of extrinsic apoptotic signaling pathway via death domain receptors"/>
    <property type="evidence" value="ECO:0007669"/>
    <property type="project" value="TreeGrafter"/>
</dbReference>